<dbReference type="PROSITE" id="PS00028">
    <property type="entry name" value="ZINC_FINGER_C2H2_1"/>
    <property type="match status" value="2"/>
</dbReference>
<dbReference type="PANTHER" id="PTHR13182:SF8">
    <property type="entry name" value="CYTOPLASMIC 60S SUBUNIT BIOGENESIS FACTOR ZNF622"/>
    <property type="match status" value="1"/>
</dbReference>
<dbReference type="GO" id="GO:0042273">
    <property type="term" value="P:ribosomal large subunit biogenesis"/>
    <property type="evidence" value="ECO:0007669"/>
    <property type="project" value="TreeGrafter"/>
</dbReference>
<feature type="region of interest" description="Disordered" evidence="9">
    <location>
        <begin position="45"/>
        <end position="72"/>
    </location>
</feature>
<dbReference type="GO" id="GO:0008270">
    <property type="term" value="F:zinc ion binding"/>
    <property type="evidence" value="ECO:0007669"/>
    <property type="project" value="UniProtKB-KW"/>
</dbReference>
<evidence type="ECO:0000256" key="7">
    <source>
        <dbReference type="ARBA" id="ARBA00022833"/>
    </source>
</evidence>
<dbReference type="Gene3D" id="3.30.160.60">
    <property type="entry name" value="Classic Zinc Finger"/>
    <property type="match status" value="1"/>
</dbReference>
<organism evidence="11 12">
    <name type="scientific">Scylla paramamosain</name>
    <name type="common">Mud crab</name>
    <dbReference type="NCBI Taxonomy" id="85552"/>
    <lineage>
        <taxon>Eukaryota</taxon>
        <taxon>Metazoa</taxon>
        <taxon>Ecdysozoa</taxon>
        <taxon>Arthropoda</taxon>
        <taxon>Crustacea</taxon>
        <taxon>Multicrustacea</taxon>
        <taxon>Malacostraca</taxon>
        <taxon>Eumalacostraca</taxon>
        <taxon>Eucarida</taxon>
        <taxon>Decapoda</taxon>
        <taxon>Pleocyemata</taxon>
        <taxon>Brachyura</taxon>
        <taxon>Eubrachyura</taxon>
        <taxon>Portunoidea</taxon>
        <taxon>Portunidae</taxon>
        <taxon>Portuninae</taxon>
        <taxon>Scylla</taxon>
    </lineage>
</organism>
<dbReference type="SUPFAM" id="SSF57667">
    <property type="entry name" value="beta-beta-alpha zinc fingers"/>
    <property type="match status" value="2"/>
</dbReference>
<keyword evidence="2" id="KW-0963">Cytoplasm</keyword>
<feature type="domain" description="C2H2-type" evidence="10">
    <location>
        <begin position="74"/>
        <end position="96"/>
    </location>
</feature>
<keyword evidence="5" id="KW-0677">Repeat</keyword>
<dbReference type="InterPro" id="IPR022755">
    <property type="entry name" value="Znf_C2H2_jaz"/>
</dbReference>
<name>A0AAW0V1T8_SCYPA</name>
<gene>
    <name evidence="11" type="ORF">O3P69_006985</name>
</gene>
<evidence type="ECO:0000256" key="9">
    <source>
        <dbReference type="SAM" id="MobiDB-lite"/>
    </source>
</evidence>
<dbReference type="InterPro" id="IPR003604">
    <property type="entry name" value="Matrin/U1-like-C_Znf_C2H2"/>
</dbReference>
<dbReference type="Proteomes" id="UP001487740">
    <property type="component" value="Unassembled WGS sequence"/>
</dbReference>
<keyword evidence="6" id="KW-0863">Zinc-finger</keyword>
<evidence type="ECO:0000256" key="2">
    <source>
        <dbReference type="ARBA" id="ARBA00022490"/>
    </source>
</evidence>
<evidence type="ECO:0000313" key="11">
    <source>
        <dbReference type="EMBL" id="KAK8405954.1"/>
    </source>
</evidence>
<dbReference type="PANTHER" id="PTHR13182">
    <property type="entry name" value="ZINC FINGER PROTEIN 622"/>
    <property type="match status" value="1"/>
</dbReference>
<evidence type="ECO:0000256" key="8">
    <source>
        <dbReference type="ARBA" id="ARBA00034126"/>
    </source>
</evidence>
<evidence type="ECO:0000313" key="12">
    <source>
        <dbReference type="Proteomes" id="UP001487740"/>
    </source>
</evidence>
<feature type="domain" description="C2H2-type" evidence="10">
    <location>
        <begin position="6"/>
        <end position="28"/>
    </location>
</feature>
<keyword evidence="7" id="KW-0862">Zinc</keyword>
<evidence type="ECO:0000259" key="10">
    <source>
        <dbReference type="PROSITE" id="PS00028"/>
    </source>
</evidence>
<dbReference type="GO" id="GO:0030687">
    <property type="term" value="C:preribosome, large subunit precursor"/>
    <property type="evidence" value="ECO:0007669"/>
    <property type="project" value="TreeGrafter"/>
</dbReference>
<comment type="caution">
    <text evidence="11">The sequence shown here is derived from an EMBL/GenBank/DDBJ whole genome shotgun (WGS) entry which is preliminary data.</text>
</comment>
<dbReference type="EMBL" id="JARAKH010000002">
    <property type="protein sequence ID" value="KAK8405954.1"/>
    <property type="molecule type" value="Genomic_DNA"/>
</dbReference>
<dbReference type="InterPro" id="IPR036236">
    <property type="entry name" value="Znf_C2H2_sf"/>
</dbReference>
<dbReference type="Pfam" id="PF12171">
    <property type="entry name" value="zf-C2H2_jaz"/>
    <property type="match status" value="1"/>
</dbReference>
<keyword evidence="4" id="KW-0479">Metal-binding</keyword>
<keyword evidence="12" id="KW-1185">Reference proteome</keyword>
<dbReference type="SMART" id="SM00451">
    <property type="entry name" value="ZnF_U1"/>
    <property type="match status" value="2"/>
</dbReference>
<proteinExistence type="inferred from homology"/>
<protein>
    <recommendedName>
        <fullName evidence="10">C2H2-type domain-containing protein</fullName>
    </recommendedName>
</protein>
<dbReference type="Pfam" id="PF12756">
    <property type="entry name" value="zf-C2H2_2"/>
    <property type="match status" value="1"/>
</dbReference>
<accession>A0AAW0V1T8</accession>
<dbReference type="SMART" id="SM00355">
    <property type="entry name" value="ZnF_C2H2"/>
    <property type="match status" value="4"/>
</dbReference>
<dbReference type="GO" id="GO:0003676">
    <property type="term" value="F:nucleic acid binding"/>
    <property type="evidence" value="ECO:0007669"/>
    <property type="project" value="InterPro"/>
</dbReference>
<dbReference type="InterPro" id="IPR013087">
    <property type="entry name" value="Znf_C2H2_type"/>
</dbReference>
<evidence type="ECO:0000256" key="4">
    <source>
        <dbReference type="ARBA" id="ARBA00022723"/>
    </source>
</evidence>
<keyword evidence="3" id="KW-0690">Ribosome biogenesis</keyword>
<dbReference type="InterPro" id="IPR040025">
    <property type="entry name" value="Znf622/Rei1/Reh1"/>
</dbReference>
<comment type="similarity">
    <text evidence="8">Belongs to the REI1 family.</text>
</comment>
<dbReference type="AlphaFoldDB" id="A0AAW0V1T8"/>
<evidence type="ECO:0000256" key="1">
    <source>
        <dbReference type="ARBA" id="ARBA00004496"/>
    </source>
</evidence>
<sequence length="386" mass="43994">MASFTCLTCHVAFAEADGQRDHFRSDWHRYNLMRKVAELPPVSRETYNERVGQQQQQQQQAGKTADGSKRKIPCRPCKKTFANQNAYDNHIKSKKHMEVVVASFEATRNKKNLKHQKGFAAAAAEEDSDEDDEDIEVHKKMGKHTFSKVEEVDSDEWEGEPVELLDCLFCHHHSDTLEEELHHMSEAHSFFLPDLEYCTDVPGLVTYLGEKIGCGFECLSCKWAARRCPTLDSVRKHMSDKRHGKVVLEGDSLVEYAEFYDYSASYPDAGDNVSADDEVKQTVLSGNDYQLVLPSGATVGHRSLARYYRQKLDPNRGAVVVKKKPGAAFHSLMAKYRALGWTGASTADVERKHRDLKFMRKMQQKQWLHLGTKANKLFQPRNQNPI</sequence>
<evidence type="ECO:0000256" key="5">
    <source>
        <dbReference type="ARBA" id="ARBA00022737"/>
    </source>
</evidence>
<evidence type="ECO:0000256" key="6">
    <source>
        <dbReference type="ARBA" id="ARBA00022771"/>
    </source>
</evidence>
<reference evidence="11 12" key="1">
    <citation type="submission" date="2023-03" db="EMBL/GenBank/DDBJ databases">
        <title>High-quality genome of Scylla paramamosain provides insights in environmental adaptation.</title>
        <authorList>
            <person name="Zhang L."/>
        </authorList>
    </citation>
    <scope>NUCLEOTIDE SEQUENCE [LARGE SCALE GENOMIC DNA]</scope>
    <source>
        <strain evidence="11">LZ_2023a</strain>
        <tissue evidence="11">Muscle</tissue>
    </source>
</reference>
<dbReference type="InterPro" id="IPR041661">
    <property type="entry name" value="ZN622/Rei1/Reh1_Znf-C2H2"/>
</dbReference>
<dbReference type="GO" id="GO:0005737">
    <property type="term" value="C:cytoplasm"/>
    <property type="evidence" value="ECO:0007669"/>
    <property type="project" value="UniProtKB-SubCell"/>
</dbReference>
<evidence type="ECO:0000256" key="3">
    <source>
        <dbReference type="ARBA" id="ARBA00022517"/>
    </source>
</evidence>
<comment type="subcellular location">
    <subcellularLocation>
        <location evidence="1">Cytoplasm</location>
    </subcellularLocation>
</comment>